<evidence type="ECO:0000256" key="3">
    <source>
        <dbReference type="ARBA" id="ARBA00004319"/>
    </source>
</evidence>
<evidence type="ECO:0000256" key="2">
    <source>
        <dbReference type="ARBA" id="ARBA00002035"/>
    </source>
</evidence>
<evidence type="ECO:0000256" key="6">
    <source>
        <dbReference type="ARBA" id="ARBA00022723"/>
    </source>
</evidence>
<dbReference type="PROSITE" id="PS51471">
    <property type="entry name" value="FE2OG_OXY"/>
    <property type="match status" value="1"/>
</dbReference>
<evidence type="ECO:0000313" key="16">
    <source>
        <dbReference type="EMBL" id="KAF2899667.1"/>
    </source>
</evidence>
<comment type="cofactor">
    <cofactor evidence="1">
        <name>L-ascorbate</name>
        <dbReference type="ChEBI" id="CHEBI:38290"/>
    </cofactor>
</comment>
<dbReference type="Proteomes" id="UP000801492">
    <property type="component" value="Unassembled WGS sequence"/>
</dbReference>
<dbReference type="Gene3D" id="1.25.40.10">
    <property type="entry name" value="Tetratricopeptide repeat domain"/>
    <property type="match status" value="1"/>
</dbReference>
<keyword evidence="12" id="KW-0325">Glycoprotein</keyword>
<dbReference type="EMBL" id="VTPC01002695">
    <property type="protein sequence ID" value="KAF2899667.1"/>
    <property type="molecule type" value="Genomic_DNA"/>
</dbReference>
<keyword evidence="17" id="KW-1185">Reference proteome</keyword>
<keyword evidence="11" id="KW-0408">Iron</keyword>
<evidence type="ECO:0000256" key="9">
    <source>
        <dbReference type="ARBA" id="ARBA00022964"/>
    </source>
</evidence>
<sequence>MLLSSFLITSLLQNALSEVFTATEDIKDILHTEHHLVEILERYIIVEQQKIDLIQKYVNIHQKDYVEASKDSDSYAGNPLKAFVLIKRMITEWPILERLIKINTTEAFVKNISTTKENFKFPLEEDLEGTAIAITTIQQTYNLTTSSIANGKLGNTQYNLKLSAASCFDISRRNNRNKNLYYAFSWMKEAHKKIKTDENSSVGKSEILEYLAYFEYAQNNFKRAGKYLNELLKIDPSHPKAFDNKLLVKDRLEENDDSNNKLKPFKPNTNQLTEISNQVCRGELTNALKYSSKLKCYYANNNNPFLRIAPFRLEEIYDNPKLVVYHNVISNATTEVIKNLTKSKLERADTVDKSGEHKKVNYRISKSAWLTDKESEHVDKLSKRIHHMTGLSMESAENLQVVNYGIGGHYRAHFDFALAKDVRTPGEIKYGERLATVLFYLSDVKQGGYTAFPSINVLIKPKKGSALFWYNLNSNGESDFNTLHVACPVIVGSKWVANKWIHERGQEFLKPYNSKQ</sequence>
<keyword evidence="10" id="KW-0560">Oxidoreductase</keyword>
<evidence type="ECO:0000256" key="7">
    <source>
        <dbReference type="ARBA" id="ARBA00022824"/>
    </source>
</evidence>
<dbReference type="InterPro" id="IPR005123">
    <property type="entry name" value="Oxoglu/Fe-dep_dioxygenase_dom"/>
</dbReference>
<dbReference type="PANTHER" id="PTHR10869">
    <property type="entry name" value="PROLYL 4-HYDROXYLASE ALPHA SUBUNIT"/>
    <property type="match status" value="1"/>
</dbReference>
<comment type="function">
    <text evidence="2">Catalyzes the post-translational formation of 4-hydroxyproline in -Xaa-Pro-Gly- sequences in collagens and other proteins.</text>
</comment>
<evidence type="ECO:0000256" key="11">
    <source>
        <dbReference type="ARBA" id="ARBA00023004"/>
    </source>
</evidence>
<evidence type="ECO:0000256" key="12">
    <source>
        <dbReference type="ARBA" id="ARBA00023180"/>
    </source>
</evidence>
<dbReference type="GO" id="GO:0031418">
    <property type="term" value="F:L-ascorbic acid binding"/>
    <property type="evidence" value="ECO:0007669"/>
    <property type="project" value="UniProtKB-KW"/>
</dbReference>
<proteinExistence type="inferred from homology"/>
<dbReference type="FunFam" id="2.60.120.620:FF:000011">
    <property type="entry name" value="Prolyl alpha subunit"/>
    <property type="match status" value="1"/>
</dbReference>
<evidence type="ECO:0000256" key="4">
    <source>
        <dbReference type="ARBA" id="ARBA00006511"/>
    </source>
</evidence>
<evidence type="ECO:0000256" key="1">
    <source>
        <dbReference type="ARBA" id="ARBA00001961"/>
    </source>
</evidence>
<dbReference type="PROSITE" id="PS50005">
    <property type="entry name" value="TPR"/>
    <property type="match status" value="1"/>
</dbReference>
<gene>
    <name evidence="16" type="ORF">ILUMI_06507</name>
</gene>
<dbReference type="Pfam" id="PF08336">
    <property type="entry name" value="P4Ha_N"/>
    <property type="match status" value="1"/>
</dbReference>
<keyword evidence="14" id="KW-0732">Signal</keyword>
<dbReference type="OrthoDB" id="420380at2759"/>
<dbReference type="EC" id="1.14.11.2" evidence="5"/>
<feature type="signal peptide" evidence="14">
    <location>
        <begin position="1"/>
        <end position="17"/>
    </location>
</feature>
<evidence type="ECO:0000256" key="8">
    <source>
        <dbReference type="ARBA" id="ARBA00022896"/>
    </source>
</evidence>
<comment type="similarity">
    <text evidence="4">Belongs to the P4HA family.</text>
</comment>
<dbReference type="GO" id="GO:0005788">
    <property type="term" value="C:endoplasmic reticulum lumen"/>
    <property type="evidence" value="ECO:0007669"/>
    <property type="project" value="UniProtKB-SubCell"/>
</dbReference>
<comment type="subcellular location">
    <subcellularLocation>
        <location evidence="3">Endoplasmic reticulum lumen</location>
    </subcellularLocation>
</comment>
<dbReference type="Gene3D" id="6.10.140.1460">
    <property type="match status" value="1"/>
</dbReference>
<dbReference type="InterPro" id="IPR059068">
    <property type="entry name" value="TPR_P4H"/>
</dbReference>
<dbReference type="InterPro" id="IPR013547">
    <property type="entry name" value="P4H_N"/>
</dbReference>
<name>A0A8K0GFA5_IGNLU</name>
<reference evidence="16" key="1">
    <citation type="submission" date="2019-08" db="EMBL/GenBank/DDBJ databases">
        <title>The genome of the North American firefly Photinus pyralis.</title>
        <authorList>
            <consortium name="Photinus pyralis genome working group"/>
            <person name="Fallon T.R."/>
            <person name="Sander Lower S.E."/>
            <person name="Weng J.-K."/>
        </authorList>
    </citation>
    <scope>NUCLEOTIDE SEQUENCE</scope>
    <source>
        <strain evidence="16">TRF0915ILg1</strain>
        <tissue evidence="16">Whole body</tissue>
    </source>
</reference>
<evidence type="ECO:0000256" key="5">
    <source>
        <dbReference type="ARBA" id="ARBA00012269"/>
    </source>
</evidence>
<dbReference type="Gene3D" id="2.60.120.620">
    <property type="entry name" value="q2cbj1_9rhob like domain"/>
    <property type="match status" value="1"/>
</dbReference>
<feature type="repeat" description="TPR" evidence="13">
    <location>
        <begin position="205"/>
        <end position="238"/>
    </location>
</feature>
<dbReference type="GO" id="GO:0005506">
    <property type="term" value="F:iron ion binding"/>
    <property type="evidence" value="ECO:0007669"/>
    <property type="project" value="InterPro"/>
</dbReference>
<dbReference type="InterPro" id="IPR044862">
    <property type="entry name" value="Pro_4_hyd_alph_FE2OG_OXY"/>
</dbReference>
<dbReference type="InterPro" id="IPR011990">
    <property type="entry name" value="TPR-like_helical_dom_sf"/>
</dbReference>
<dbReference type="FunFam" id="1.25.40.10:FF:000006">
    <property type="entry name" value="Prolyl 4-hydroxylase subunit alpha 2"/>
    <property type="match status" value="1"/>
</dbReference>
<feature type="chain" id="PRO_5035454674" description="procollagen-proline 4-dioxygenase" evidence="14">
    <location>
        <begin position="18"/>
        <end position="516"/>
    </location>
</feature>
<evidence type="ECO:0000256" key="14">
    <source>
        <dbReference type="SAM" id="SignalP"/>
    </source>
</evidence>
<dbReference type="Pfam" id="PF23558">
    <property type="entry name" value="TPR_P4H"/>
    <property type="match status" value="1"/>
</dbReference>
<feature type="domain" description="Fe2OG dioxygenase" evidence="15">
    <location>
        <begin position="395"/>
        <end position="503"/>
    </location>
</feature>
<keyword evidence="6" id="KW-0479">Metal-binding</keyword>
<accession>A0A8K0GFA5</accession>
<keyword evidence="7" id="KW-0256">Endoplasmic reticulum</keyword>
<keyword evidence="8" id="KW-0847">Vitamin C</keyword>
<dbReference type="SUPFAM" id="SSF48452">
    <property type="entry name" value="TPR-like"/>
    <property type="match status" value="1"/>
</dbReference>
<dbReference type="GO" id="GO:0004656">
    <property type="term" value="F:procollagen-proline 4-dioxygenase activity"/>
    <property type="evidence" value="ECO:0007669"/>
    <property type="project" value="UniProtKB-EC"/>
</dbReference>
<organism evidence="16 17">
    <name type="scientific">Ignelater luminosus</name>
    <name type="common">Cucubano</name>
    <name type="synonym">Pyrophorus luminosus</name>
    <dbReference type="NCBI Taxonomy" id="2038154"/>
    <lineage>
        <taxon>Eukaryota</taxon>
        <taxon>Metazoa</taxon>
        <taxon>Ecdysozoa</taxon>
        <taxon>Arthropoda</taxon>
        <taxon>Hexapoda</taxon>
        <taxon>Insecta</taxon>
        <taxon>Pterygota</taxon>
        <taxon>Neoptera</taxon>
        <taxon>Endopterygota</taxon>
        <taxon>Coleoptera</taxon>
        <taxon>Polyphaga</taxon>
        <taxon>Elateriformia</taxon>
        <taxon>Elateroidea</taxon>
        <taxon>Elateridae</taxon>
        <taxon>Agrypninae</taxon>
        <taxon>Pyrophorini</taxon>
        <taxon>Ignelater</taxon>
    </lineage>
</organism>
<evidence type="ECO:0000256" key="13">
    <source>
        <dbReference type="PROSITE-ProRule" id="PRU00339"/>
    </source>
</evidence>
<evidence type="ECO:0000259" key="15">
    <source>
        <dbReference type="PROSITE" id="PS51471"/>
    </source>
</evidence>
<dbReference type="InterPro" id="IPR019734">
    <property type="entry name" value="TPR_rpt"/>
</dbReference>
<keyword evidence="9" id="KW-0223">Dioxygenase</keyword>
<evidence type="ECO:0000256" key="10">
    <source>
        <dbReference type="ARBA" id="ARBA00023002"/>
    </source>
</evidence>
<dbReference type="AlphaFoldDB" id="A0A8K0GFA5"/>
<dbReference type="InterPro" id="IPR006620">
    <property type="entry name" value="Pro_4_hyd_alph"/>
</dbReference>
<dbReference type="PANTHER" id="PTHR10869:SF244">
    <property type="entry name" value="PROLYL 4-HYDROXYLASE SUBUNIT ALPHA-2"/>
    <property type="match status" value="1"/>
</dbReference>
<keyword evidence="13" id="KW-0802">TPR repeat</keyword>
<dbReference type="Pfam" id="PF13640">
    <property type="entry name" value="2OG-FeII_Oxy_3"/>
    <property type="match status" value="1"/>
</dbReference>
<dbReference type="InterPro" id="IPR045054">
    <property type="entry name" value="P4HA-like"/>
</dbReference>
<comment type="caution">
    <text evidence="16">The sequence shown here is derived from an EMBL/GenBank/DDBJ whole genome shotgun (WGS) entry which is preliminary data.</text>
</comment>
<protein>
    <recommendedName>
        <fullName evidence="5">procollagen-proline 4-dioxygenase</fullName>
        <ecNumber evidence="5">1.14.11.2</ecNumber>
    </recommendedName>
</protein>
<evidence type="ECO:0000313" key="17">
    <source>
        <dbReference type="Proteomes" id="UP000801492"/>
    </source>
</evidence>
<dbReference type="SMART" id="SM00702">
    <property type="entry name" value="P4Hc"/>
    <property type="match status" value="1"/>
</dbReference>